<gene>
    <name evidence="3" type="primary">ABSGL_00569.1 scaffold 832</name>
</gene>
<accession>A0A168KRD4</accession>
<evidence type="ECO:0000313" key="4">
    <source>
        <dbReference type="Proteomes" id="UP000078561"/>
    </source>
</evidence>
<keyword evidence="2" id="KW-0472">Membrane</keyword>
<proteinExistence type="predicted"/>
<organism evidence="3">
    <name type="scientific">Absidia glauca</name>
    <name type="common">Pin mould</name>
    <dbReference type="NCBI Taxonomy" id="4829"/>
    <lineage>
        <taxon>Eukaryota</taxon>
        <taxon>Fungi</taxon>
        <taxon>Fungi incertae sedis</taxon>
        <taxon>Mucoromycota</taxon>
        <taxon>Mucoromycotina</taxon>
        <taxon>Mucoromycetes</taxon>
        <taxon>Mucorales</taxon>
        <taxon>Cunninghamellaceae</taxon>
        <taxon>Absidia</taxon>
    </lineage>
</organism>
<feature type="compositionally biased region" description="Polar residues" evidence="1">
    <location>
        <begin position="41"/>
        <end position="62"/>
    </location>
</feature>
<evidence type="ECO:0000256" key="1">
    <source>
        <dbReference type="SAM" id="MobiDB-lite"/>
    </source>
</evidence>
<name>A0A168KRD4_ABSGL</name>
<protein>
    <submittedName>
        <fullName evidence="3">Uncharacterized protein</fullName>
    </submittedName>
</protein>
<keyword evidence="2" id="KW-0812">Transmembrane</keyword>
<dbReference type="EMBL" id="LT550270">
    <property type="protein sequence ID" value="SAL95251.1"/>
    <property type="molecule type" value="Genomic_DNA"/>
</dbReference>
<reference evidence="3" key="1">
    <citation type="submission" date="2016-04" db="EMBL/GenBank/DDBJ databases">
        <authorList>
            <person name="Evans L.H."/>
            <person name="Alamgir A."/>
            <person name="Owens N."/>
            <person name="Weber N.D."/>
            <person name="Virtaneva K."/>
            <person name="Barbian K."/>
            <person name="Babar A."/>
            <person name="Rosenke K."/>
        </authorList>
    </citation>
    <scope>NUCLEOTIDE SEQUENCE [LARGE SCALE GENOMIC DNA]</scope>
    <source>
        <strain evidence="3">CBS 101.48</strain>
    </source>
</reference>
<dbReference type="InParanoid" id="A0A168KRD4"/>
<keyword evidence="2" id="KW-1133">Transmembrane helix</keyword>
<feature type="compositionally biased region" description="Polar residues" evidence="1">
    <location>
        <begin position="84"/>
        <end position="94"/>
    </location>
</feature>
<feature type="compositionally biased region" description="Acidic residues" evidence="1">
    <location>
        <begin position="112"/>
        <end position="128"/>
    </location>
</feature>
<sequence length="343" mass="39650">MTSSKLSEFYRNETKLKIGSHSPPFDESSFLSAPSLDYVSTSGSEQTFLTKRSRSDSSNTTFPHKKQHPTHMYNVNGNDPYKHWQNSPQVSTAHDLSLPSLRGPTTTTHSDDDYEFSGDDDEDDDDNDSAWLQRSQGKPIDFPVLLDHIITTSFSSDLPFFAILTKFYDTTTNPMDLDINKLYDFLLAEIKITKMEEHVQFDITQMIEAVNRAYLERRQVPISIFFSFVMLTVFFFFGGGICYRESDPLYKALWEGTIQKLRNRQLAIDELWRANSIKKRSKKQKRQLTAMELKKAKKRYGLDSQLYTTTAELQRNQNANQALLSLDAFLDELKETIKTEHKR</sequence>
<feature type="region of interest" description="Disordered" evidence="1">
    <location>
        <begin position="41"/>
        <end position="132"/>
    </location>
</feature>
<evidence type="ECO:0000256" key="2">
    <source>
        <dbReference type="SAM" id="Phobius"/>
    </source>
</evidence>
<dbReference type="AlphaFoldDB" id="A0A168KRD4"/>
<evidence type="ECO:0000313" key="3">
    <source>
        <dbReference type="EMBL" id="SAL95251.1"/>
    </source>
</evidence>
<dbReference type="Proteomes" id="UP000078561">
    <property type="component" value="Unassembled WGS sequence"/>
</dbReference>
<keyword evidence="4" id="KW-1185">Reference proteome</keyword>
<feature type="transmembrane region" description="Helical" evidence="2">
    <location>
        <begin position="222"/>
        <end position="243"/>
    </location>
</feature>